<dbReference type="PANTHER" id="PTHR47926">
    <property type="entry name" value="PENTATRICOPEPTIDE REPEAT-CONTAINING PROTEIN"/>
    <property type="match status" value="1"/>
</dbReference>
<protein>
    <submittedName>
        <fullName evidence="3">Pentatricopeptide repeat</fullName>
    </submittedName>
</protein>
<dbReference type="Pfam" id="PF01535">
    <property type="entry name" value="PPR"/>
    <property type="match status" value="4"/>
</dbReference>
<dbReference type="NCBIfam" id="TIGR00756">
    <property type="entry name" value="PPR"/>
    <property type="match status" value="6"/>
</dbReference>
<dbReference type="Proteomes" id="UP000195402">
    <property type="component" value="Unassembled WGS sequence"/>
</dbReference>
<dbReference type="PANTHER" id="PTHR47926:SF436">
    <property type="entry name" value="PENTATRICOPEPTIDE REPEAT-CONTAINING PROTEIN ELI1, CHLOROPLASTIC-LIKE ISOFORM X2"/>
    <property type="match status" value="1"/>
</dbReference>
<evidence type="ECO:0000256" key="1">
    <source>
        <dbReference type="ARBA" id="ARBA00022737"/>
    </source>
</evidence>
<sequence length="505" mass="56829">MIRGFVLIKNPEKAIEFYDLMRSLDVKPTKFTFVFVLKAYSLIPSFQEGKLVHGKLVKFGFCNDVYLRNGLIHMYSKCGDIRSAHLLFDEMPERNVVNWNTMIVACFDCGDIEGGRKLFDEMPERNVESWNAIISGYSKWDFVDVARSLFDMMPEKDLFSWSGMISSYVRSRRAKEALELFEDMMQNSGVKPDSVTMVSVLSACSQIGALEMGRWIHAYVGRNKLKYDVFLGTSLIDMYANCGCINIALEMFNSMPCRNIFSWNAILCGLALNGLGSNALELFERMNLEHVKPNDVTFVGVLCACCHIGSVNEGRRQFNRMVTEFGIAPKIEHFGCMVDILGRAGLIDEAKELVQNMPMDPNIVVLGALLSACRIHGVKDVGEEVLKQLHKLEPGDGGCYVLLSNINAADNRWDEVMKTRKMMRDMGVEKKIPGCSSIEVNSVVHQFLADDKLHPNWREVYEAIDRLSTHLEVEGPELELGRVGFEFSCLNQTGLGLTLNPTQAA</sequence>
<keyword evidence="1" id="KW-0677">Repeat</keyword>
<dbReference type="InterPro" id="IPR002885">
    <property type="entry name" value="PPR_rpt"/>
</dbReference>
<proteinExistence type="predicted"/>
<feature type="repeat" description="PPR" evidence="2">
    <location>
        <begin position="64"/>
        <end position="94"/>
    </location>
</feature>
<dbReference type="InterPro" id="IPR046848">
    <property type="entry name" value="E_motif"/>
</dbReference>
<reference evidence="3 4" key="1">
    <citation type="journal article" date="2017" name="Mol. Plant">
        <title>The Genome of Medicinal Plant Macleaya cordata Provides New Insights into Benzylisoquinoline Alkaloids Metabolism.</title>
        <authorList>
            <person name="Liu X."/>
            <person name="Liu Y."/>
            <person name="Huang P."/>
            <person name="Ma Y."/>
            <person name="Qing Z."/>
            <person name="Tang Q."/>
            <person name="Cao H."/>
            <person name="Cheng P."/>
            <person name="Zheng Y."/>
            <person name="Yuan Z."/>
            <person name="Zhou Y."/>
            <person name="Liu J."/>
            <person name="Tang Z."/>
            <person name="Zhuo Y."/>
            <person name="Zhang Y."/>
            <person name="Yu L."/>
            <person name="Huang J."/>
            <person name="Yang P."/>
            <person name="Peng Q."/>
            <person name="Zhang J."/>
            <person name="Jiang W."/>
            <person name="Zhang Z."/>
            <person name="Lin K."/>
            <person name="Ro D.K."/>
            <person name="Chen X."/>
            <person name="Xiong X."/>
            <person name="Shang Y."/>
            <person name="Huang S."/>
            <person name="Zeng J."/>
        </authorList>
    </citation>
    <scope>NUCLEOTIDE SEQUENCE [LARGE SCALE GENOMIC DNA]</scope>
    <source>
        <strain evidence="4">cv. BLH2017</strain>
        <tissue evidence="3">Root</tissue>
    </source>
</reference>
<dbReference type="EMBL" id="MVGT01000943">
    <property type="protein sequence ID" value="OVA14867.1"/>
    <property type="molecule type" value="Genomic_DNA"/>
</dbReference>
<gene>
    <name evidence="3" type="ORF">BVC80_8955g34</name>
</gene>
<evidence type="ECO:0000256" key="2">
    <source>
        <dbReference type="PROSITE-ProRule" id="PRU00708"/>
    </source>
</evidence>
<dbReference type="AlphaFoldDB" id="A0A200QWK6"/>
<dbReference type="PROSITE" id="PS51375">
    <property type="entry name" value="PPR"/>
    <property type="match status" value="4"/>
</dbReference>
<organism evidence="3 4">
    <name type="scientific">Macleaya cordata</name>
    <name type="common">Five-seeded plume-poppy</name>
    <name type="synonym">Bocconia cordata</name>
    <dbReference type="NCBI Taxonomy" id="56857"/>
    <lineage>
        <taxon>Eukaryota</taxon>
        <taxon>Viridiplantae</taxon>
        <taxon>Streptophyta</taxon>
        <taxon>Embryophyta</taxon>
        <taxon>Tracheophyta</taxon>
        <taxon>Spermatophyta</taxon>
        <taxon>Magnoliopsida</taxon>
        <taxon>Ranunculales</taxon>
        <taxon>Papaveraceae</taxon>
        <taxon>Papaveroideae</taxon>
        <taxon>Macleaya</taxon>
    </lineage>
</organism>
<dbReference type="OMA" id="GRRQFNR"/>
<dbReference type="Gene3D" id="1.25.40.10">
    <property type="entry name" value="Tetratricopeptide repeat domain"/>
    <property type="match status" value="3"/>
</dbReference>
<evidence type="ECO:0000313" key="3">
    <source>
        <dbReference type="EMBL" id="OVA14867.1"/>
    </source>
</evidence>
<accession>A0A200QWK6</accession>
<dbReference type="InterPro" id="IPR011990">
    <property type="entry name" value="TPR-like_helical_dom_sf"/>
</dbReference>
<keyword evidence="4" id="KW-1185">Reference proteome</keyword>
<feature type="repeat" description="PPR" evidence="2">
    <location>
        <begin position="259"/>
        <end position="293"/>
    </location>
</feature>
<dbReference type="OrthoDB" id="330671at2759"/>
<dbReference type="InParanoid" id="A0A200QWK6"/>
<dbReference type="Pfam" id="PF13041">
    <property type="entry name" value="PPR_2"/>
    <property type="match status" value="2"/>
</dbReference>
<name>A0A200QWK6_MACCD</name>
<comment type="caution">
    <text evidence="3">The sequence shown here is derived from an EMBL/GenBank/DDBJ whole genome shotgun (WGS) entry which is preliminary data.</text>
</comment>
<dbReference type="InterPro" id="IPR046960">
    <property type="entry name" value="PPR_At4g14850-like_plant"/>
</dbReference>
<evidence type="ECO:0000313" key="4">
    <source>
        <dbReference type="Proteomes" id="UP000195402"/>
    </source>
</evidence>
<feature type="repeat" description="PPR" evidence="2">
    <location>
        <begin position="157"/>
        <end position="192"/>
    </location>
</feature>
<dbReference type="FunFam" id="1.25.40.10:FF:000184">
    <property type="entry name" value="Pentatricopeptide repeat-containing protein, chloroplastic"/>
    <property type="match status" value="1"/>
</dbReference>
<dbReference type="GO" id="GO:0009451">
    <property type="term" value="P:RNA modification"/>
    <property type="evidence" value="ECO:0007669"/>
    <property type="project" value="InterPro"/>
</dbReference>
<dbReference type="GO" id="GO:0003723">
    <property type="term" value="F:RNA binding"/>
    <property type="evidence" value="ECO:0007669"/>
    <property type="project" value="InterPro"/>
</dbReference>
<dbReference type="Pfam" id="PF20431">
    <property type="entry name" value="E_motif"/>
    <property type="match status" value="1"/>
</dbReference>
<feature type="repeat" description="PPR" evidence="2">
    <location>
        <begin position="95"/>
        <end position="129"/>
    </location>
</feature>